<dbReference type="GO" id="GO:0004386">
    <property type="term" value="F:helicase activity"/>
    <property type="evidence" value="ECO:0007669"/>
    <property type="project" value="UniProtKB-KW"/>
</dbReference>
<dbReference type="RefSeq" id="WP_141198195.1">
    <property type="nucleotide sequence ID" value="NZ_CP041186.1"/>
</dbReference>
<feature type="domain" description="Helicase ATP-binding" evidence="3">
    <location>
        <begin position="43"/>
        <end position="205"/>
    </location>
</feature>
<dbReference type="OrthoDB" id="9815222at2"/>
<keyword evidence="1" id="KW-0547">Nucleotide-binding</keyword>
<keyword evidence="5" id="KW-0378">Hydrolase</keyword>
<dbReference type="Proteomes" id="UP000315995">
    <property type="component" value="Chromosome"/>
</dbReference>
<proteinExistence type="predicted"/>
<keyword evidence="6" id="KW-1185">Reference proteome</keyword>
<dbReference type="Gene3D" id="3.40.50.300">
    <property type="entry name" value="P-loop containing nucleotide triphosphate hydrolases"/>
    <property type="match status" value="2"/>
</dbReference>
<gene>
    <name evidence="5" type="ORF">FIV42_13450</name>
</gene>
<dbReference type="PANTHER" id="PTHR47962">
    <property type="entry name" value="ATP-DEPENDENT HELICASE LHR-RELATED-RELATED"/>
    <property type="match status" value="1"/>
</dbReference>
<dbReference type="PANTHER" id="PTHR47962:SF5">
    <property type="entry name" value="ATP-DEPENDENT HELICASE LHR-RELATED"/>
    <property type="match status" value="1"/>
</dbReference>
<keyword evidence="5" id="KW-0347">Helicase</keyword>
<dbReference type="InterPro" id="IPR014001">
    <property type="entry name" value="Helicase_ATP-bd"/>
</dbReference>
<evidence type="ECO:0000313" key="5">
    <source>
        <dbReference type="EMBL" id="QDG51715.1"/>
    </source>
</evidence>
<feature type="domain" description="Helicase C-terminal" evidence="4">
    <location>
        <begin position="245"/>
        <end position="400"/>
    </location>
</feature>
<dbReference type="InterPro" id="IPR052511">
    <property type="entry name" value="ATP-dep_Helicase"/>
</dbReference>
<sequence>MSGESASDGAGSDERRVRALLRHTWHAFFGRFGRLTEAQAKAAAPVARGESAVLCAPTASGKTEALVAPMMERCFGSGTASKEALRLVVVCPTRALCNDFLRRVRRPVEACGWTVDLKTGDSPSFSADAPPQLLVTTPESLDSLLSRQPAALKGIAGIFLDEIHLLDGSPRGDHLLALVWRLRSFRPELQVCCASATAADAERLADEWCGAGGKGARVVRVEGGRDRELQALFEKIIDPFEAARALERLMHDEPGSKTLVFANTRAEVEWLSATLAASLGATKVFAHHGSLAKAERLRAEKGFLRAGSGVCVATMTLELGIDIGDVDRVVLVNPPPNVASFTQRVGRSNRRGGAIRVVCLHSTAFDRMRFEHQIACARAGKLFVEPQVFRPTMLPQQAVSLIFQNPRGWVSAKALHKRLPPSAQKMWSRADCEDVLEVMRAEGYLHADSQGRFVADQPARKDWRHGRIHAHIGDDAEVEVVDETTGRTIGTAHWSGDDVSRADADGEGILLGGKGRKVTRVRDRRVFVEAGAMDEAPSFLSRMGPNYSFALARDLAAFADLGDDTLWLSRTGGHISRHDEWRLEHFFGTLWGQLLAAVLRSHGFRFKRVGAFHATVTRRPRRLPKNLGTPAAIESTVDDYLEKGYKKLAKRLQPGPWKRFVPPDLMRRWVRACMRPEEFAQVVAGFRICDA</sequence>
<dbReference type="EMBL" id="CP041186">
    <property type="protein sequence ID" value="QDG51715.1"/>
    <property type="molecule type" value="Genomic_DNA"/>
</dbReference>
<dbReference type="Pfam" id="PF00271">
    <property type="entry name" value="Helicase_C"/>
    <property type="match status" value="1"/>
</dbReference>
<accession>A0A5B8YA36</accession>
<dbReference type="SMART" id="SM00490">
    <property type="entry name" value="HELICc"/>
    <property type="match status" value="1"/>
</dbReference>
<keyword evidence="2" id="KW-0067">ATP-binding</keyword>
<dbReference type="PROSITE" id="PS51192">
    <property type="entry name" value="HELICASE_ATP_BIND_1"/>
    <property type="match status" value="1"/>
</dbReference>
<evidence type="ECO:0000259" key="3">
    <source>
        <dbReference type="PROSITE" id="PS51192"/>
    </source>
</evidence>
<reference evidence="5 6" key="1">
    <citation type="submission" date="2019-06" db="EMBL/GenBank/DDBJ databases">
        <title>Persicimonas caeni gen. nov., sp. nov., a predatory bacterium isolated from solar saltern.</title>
        <authorList>
            <person name="Wang S."/>
        </authorList>
    </citation>
    <scope>NUCLEOTIDE SEQUENCE [LARGE SCALE GENOMIC DNA]</scope>
    <source>
        <strain evidence="5 6">YN101</strain>
    </source>
</reference>
<organism evidence="5 6">
    <name type="scientific">Persicimonas caeni</name>
    <dbReference type="NCBI Taxonomy" id="2292766"/>
    <lineage>
        <taxon>Bacteria</taxon>
        <taxon>Deltaproteobacteria</taxon>
        <taxon>Bradymonadales</taxon>
        <taxon>Bradymonadaceae</taxon>
        <taxon>Persicimonas</taxon>
    </lineage>
</organism>
<evidence type="ECO:0000259" key="4">
    <source>
        <dbReference type="PROSITE" id="PS51194"/>
    </source>
</evidence>
<dbReference type="GO" id="GO:0003677">
    <property type="term" value="F:DNA binding"/>
    <property type="evidence" value="ECO:0007669"/>
    <property type="project" value="TreeGrafter"/>
</dbReference>
<protein>
    <submittedName>
        <fullName evidence="5">DEAD/DEAH box helicase</fullName>
    </submittedName>
</protein>
<evidence type="ECO:0000256" key="1">
    <source>
        <dbReference type="ARBA" id="ARBA00022741"/>
    </source>
</evidence>
<accession>A0A4Y6PVE5</accession>
<name>A0A4Y6PVE5_PERCE</name>
<dbReference type="GO" id="GO:0005524">
    <property type="term" value="F:ATP binding"/>
    <property type="evidence" value="ECO:0007669"/>
    <property type="project" value="UniProtKB-KW"/>
</dbReference>
<dbReference type="InterPro" id="IPR001650">
    <property type="entry name" value="Helicase_C-like"/>
</dbReference>
<dbReference type="AlphaFoldDB" id="A0A4Y6PVE5"/>
<dbReference type="InterPro" id="IPR011545">
    <property type="entry name" value="DEAD/DEAH_box_helicase_dom"/>
</dbReference>
<dbReference type="SUPFAM" id="SSF52540">
    <property type="entry name" value="P-loop containing nucleoside triphosphate hydrolases"/>
    <property type="match status" value="1"/>
</dbReference>
<evidence type="ECO:0000256" key="2">
    <source>
        <dbReference type="ARBA" id="ARBA00022840"/>
    </source>
</evidence>
<dbReference type="GO" id="GO:0016887">
    <property type="term" value="F:ATP hydrolysis activity"/>
    <property type="evidence" value="ECO:0007669"/>
    <property type="project" value="TreeGrafter"/>
</dbReference>
<dbReference type="Pfam" id="PF00270">
    <property type="entry name" value="DEAD"/>
    <property type="match status" value="1"/>
</dbReference>
<evidence type="ECO:0000313" key="6">
    <source>
        <dbReference type="Proteomes" id="UP000315995"/>
    </source>
</evidence>
<dbReference type="SMART" id="SM00487">
    <property type="entry name" value="DEXDc"/>
    <property type="match status" value="1"/>
</dbReference>
<dbReference type="PROSITE" id="PS51194">
    <property type="entry name" value="HELICASE_CTER"/>
    <property type="match status" value="1"/>
</dbReference>
<dbReference type="InterPro" id="IPR027417">
    <property type="entry name" value="P-loop_NTPase"/>
</dbReference>